<organism evidence="1 2">
    <name type="scientific">Artomyces pyxidatus</name>
    <dbReference type="NCBI Taxonomy" id="48021"/>
    <lineage>
        <taxon>Eukaryota</taxon>
        <taxon>Fungi</taxon>
        <taxon>Dikarya</taxon>
        <taxon>Basidiomycota</taxon>
        <taxon>Agaricomycotina</taxon>
        <taxon>Agaricomycetes</taxon>
        <taxon>Russulales</taxon>
        <taxon>Auriscalpiaceae</taxon>
        <taxon>Artomyces</taxon>
    </lineage>
</organism>
<evidence type="ECO:0000313" key="1">
    <source>
        <dbReference type="EMBL" id="KAI0062358.1"/>
    </source>
</evidence>
<gene>
    <name evidence="1" type="ORF">BV25DRAFT_1825809</name>
</gene>
<keyword evidence="2" id="KW-1185">Reference proteome</keyword>
<evidence type="ECO:0000313" key="2">
    <source>
        <dbReference type="Proteomes" id="UP000814140"/>
    </source>
</evidence>
<reference evidence="1" key="1">
    <citation type="submission" date="2021-03" db="EMBL/GenBank/DDBJ databases">
        <authorList>
            <consortium name="DOE Joint Genome Institute"/>
            <person name="Ahrendt S."/>
            <person name="Looney B.P."/>
            <person name="Miyauchi S."/>
            <person name="Morin E."/>
            <person name="Drula E."/>
            <person name="Courty P.E."/>
            <person name="Chicoki N."/>
            <person name="Fauchery L."/>
            <person name="Kohler A."/>
            <person name="Kuo A."/>
            <person name="Labutti K."/>
            <person name="Pangilinan J."/>
            <person name="Lipzen A."/>
            <person name="Riley R."/>
            <person name="Andreopoulos W."/>
            <person name="He G."/>
            <person name="Johnson J."/>
            <person name="Barry K.W."/>
            <person name="Grigoriev I.V."/>
            <person name="Nagy L."/>
            <person name="Hibbett D."/>
            <person name="Henrissat B."/>
            <person name="Matheny P.B."/>
            <person name="Labbe J."/>
            <person name="Martin F."/>
        </authorList>
    </citation>
    <scope>NUCLEOTIDE SEQUENCE</scope>
    <source>
        <strain evidence="1">HHB10654</strain>
    </source>
</reference>
<protein>
    <submittedName>
        <fullName evidence="1">Uncharacterized protein</fullName>
    </submittedName>
</protein>
<accession>A0ACB8T1H8</accession>
<dbReference type="EMBL" id="MU277208">
    <property type="protein sequence ID" value="KAI0062358.1"/>
    <property type="molecule type" value="Genomic_DNA"/>
</dbReference>
<proteinExistence type="predicted"/>
<comment type="caution">
    <text evidence="1">The sequence shown here is derived from an EMBL/GenBank/DDBJ whole genome shotgun (WGS) entry which is preliminary data.</text>
</comment>
<reference evidence="1" key="2">
    <citation type="journal article" date="2022" name="New Phytol.">
        <title>Evolutionary transition to the ectomycorrhizal habit in the genomes of a hyperdiverse lineage of mushroom-forming fungi.</title>
        <authorList>
            <person name="Looney B."/>
            <person name="Miyauchi S."/>
            <person name="Morin E."/>
            <person name="Drula E."/>
            <person name="Courty P.E."/>
            <person name="Kohler A."/>
            <person name="Kuo A."/>
            <person name="LaButti K."/>
            <person name="Pangilinan J."/>
            <person name="Lipzen A."/>
            <person name="Riley R."/>
            <person name="Andreopoulos W."/>
            <person name="He G."/>
            <person name="Johnson J."/>
            <person name="Nolan M."/>
            <person name="Tritt A."/>
            <person name="Barry K.W."/>
            <person name="Grigoriev I.V."/>
            <person name="Nagy L.G."/>
            <person name="Hibbett D."/>
            <person name="Henrissat B."/>
            <person name="Matheny P.B."/>
            <person name="Labbe J."/>
            <person name="Martin F.M."/>
        </authorList>
    </citation>
    <scope>NUCLEOTIDE SEQUENCE</scope>
    <source>
        <strain evidence="1">HHB10654</strain>
    </source>
</reference>
<sequence>MTSGGQKAISSPNERGDLVSHGAVLSPRRSKPAHNEPASLWTSCGGNALGRRHLSKSMRQKMRRREGIFLRCDDAWFVDRLGEGHPHRVAIDVPERPRCRFELPCNRLRWKRSHLADHVGLVVDPGSSRSSSLFPHDISAVSAGSEQDL</sequence>
<dbReference type="Proteomes" id="UP000814140">
    <property type="component" value="Unassembled WGS sequence"/>
</dbReference>
<name>A0ACB8T1H8_9AGAM</name>